<dbReference type="Gene3D" id="3.30.870.10">
    <property type="entry name" value="Endonuclease Chain A"/>
    <property type="match status" value="1"/>
</dbReference>
<name>A0A6P3WAV6_CLUHA</name>
<feature type="region of interest" description="Disordered" evidence="4">
    <location>
        <begin position="372"/>
        <end position="401"/>
    </location>
</feature>
<reference evidence="7" key="1">
    <citation type="submission" date="2025-08" db="UniProtKB">
        <authorList>
            <consortium name="RefSeq"/>
        </authorList>
    </citation>
    <scope>IDENTIFICATION</scope>
</reference>
<comment type="subcellular location">
    <subcellularLocation>
        <location evidence="1">Cytoplasm</location>
    </subcellularLocation>
</comment>
<dbReference type="Pfam" id="PF07894">
    <property type="entry name" value="SACK1"/>
    <property type="match status" value="1"/>
</dbReference>
<dbReference type="GO" id="GO:0007165">
    <property type="term" value="P:signal transduction"/>
    <property type="evidence" value="ECO:0007669"/>
    <property type="project" value="TreeGrafter"/>
</dbReference>
<dbReference type="RefSeq" id="XP_012694066.1">
    <property type="nucleotide sequence ID" value="XM_012838612.3"/>
</dbReference>
<dbReference type="OrthoDB" id="9944987at2759"/>
<evidence type="ECO:0000313" key="6">
    <source>
        <dbReference type="Proteomes" id="UP000515152"/>
    </source>
</evidence>
<dbReference type="CTD" id="128876"/>
<feature type="compositionally biased region" description="Low complexity" evidence="4">
    <location>
        <begin position="345"/>
        <end position="356"/>
    </location>
</feature>
<dbReference type="PANTHER" id="PTHR16181:SF29">
    <property type="entry name" value="PROTEIN FAM83A-RELATED"/>
    <property type="match status" value="1"/>
</dbReference>
<keyword evidence="3" id="KW-0963">Cytoplasm</keyword>
<keyword evidence="6" id="KW-1185">Reference proteome</keyword>
<dbReference type="FunFam" id="3.30.870.10:FF:000004">
    <property type="entry name" value="protein FAM83H isoform X2"/>
    <property type="match status" value="1"/>
</dbReference>
<feature type="compositionally biased region" description="Polar residues" evidence="4">
    <location>
        <begin position="85"/>
        <end position="97"/>
    </location>
</feature>
<dbReference type="PANTHER" id="PTHR16181">
    <property type="entry name" value="PROTEIN FAM83A-RELATED"/>
    <property type="match status" value="1"/>
</dbReference>
<sequence length="589" mass="66026">MNNSEALRPTPHSGRAKGKLATRLDEVKNPWRQTSTLEFSHNEAARLATDGLLESGEKEYRKVLAEEKELSFLSPLDIRYIIDNANKNSSPESSSNGNDRDFDGDTVSELTSGTYFPMMSDDEPPILELGWPDPPHRFGPSETQIYFQRDKSQNIKDLIRSLISKAKKVIALVMDVFTDVDLFCDLIEASSKRKVPVYILLDEKNLDCFLDMCSTLEIVNSHLANMRIRTVCGDTYCTRSGKKFTGQVEEKFMIVDCEEVLAGSYSFTWLSAQVHSNMLLHFSGRITESFDREFRCLYADSQIVDRFYNPDDDDLPHFPSPPMSTTNMGLEFLQDRINQDRFSDHSSTQSSSSMSSIKAAPGKPAAIYKVTQDKQEANSAQKVSDRHGGQSQTPQITGGPLMRGSPNGFIQNPVPERPLFGPTAGMDWARAGTPEFLRANLGGPTSKFQALGLYDHKSYLYGSNPKIPPAAQPMENKFSPKQTPSANIFNKLTDLFTMPSKDRDPYVFRRSPTQSTAYGGPDLSQNEPESKQVLPAPAPIPKDSLGNDHWLNRGDEKRMTLGHSKLDLVNQYNKKPKPVYSRFELKSNN</sequence>
<dbReference type="AlphaFoldDB" id="A0A6P3WAV6"/>
<protein>
    <submittedName>
        <fullName evidence="7">Protein FAM83C</fullName>
    </submittedName>
</protein>
<proteinExistence type="inferred from homology"/>
<feature type="region of interest" description="Disordered" evidence="4">
    <location>
        <begin position="342"/>
        <end position="361"/>
    </location>
</feature>
<feature type="domain" description="Scaffolding anchor of CK1" evidence="5">
    <location>
        <begin position="30"/>
        <end position="302"/>
    </location>
</feature>
<evidence type="ECO:0000313" key="7">
    <source>
        <dbReference type="RefSeq" id="XP_012694066.1"/>
    </source>
</evidence>
<accession>A0A6P3WAV6</accession>
<feature type="region of interest" description="Disordered" evidence="4">
    <location>
        <begin position="1"/>
        <end position="27"/>
    </location>
</feature>
<feature type="compositionally biased region" description="Polar residues" evidence="4">
    <location>
        <begin position="511"/>
        <end position="527"/>
    </location>
</feature>
<dbReference type="InterPro" id="IPR050944">
    <property type="entry name" value="FAM83"/>
</dbReference>
<dbReference type="GO" id="GO:0005737">
    <property type="term" value="C:cytoplasm"/>
    <property type="evidence" value="ECO:0007669"/>
    <property type="project" value="UniProtKB-SubCell"/>
</dbReference>
<evidence type="ECO:0000256" key="2">
    <source>
        <dbReference type="ARBA" id="ARBA00006937"/>
    </source>
</evidence>
<evidence type="ECO:0000256" key="3">
    <source>
        <dbReference type="ARBA" id="ARBA00022490"/>
    </source>
</evidence>
<gene>
    <name evidence="7" type="primary">fam83c</name>
</gene>
<dbReference type="GeneID" id="105909943"/>
<dbReference type="GO" id="GO:0019901">
    <property type="term" value="F:protein kinase binding"/>
    <property type="evidence" value="ECO:0007669"/>
    <property type="project" value="TreeGrafter"/>
</dbReference>
<dbReference type="KEGG" id="char:105909943"/>
<evidence type="ECO:0000259" key="5">
    <source>
        <dbReference type="Pfam" id="PF07894"/>
    </source>
</evidence>
<dbReference type="SUPFAM" id="SSF56024">
    <property type="entry name" value="Phospholipase D/nuclease"/>
    <property type="match status" value="1"/>
</dbReference>
<evidence type="ECO:0000256" key="4">
    <source>
        <dbReference type="SAM" id="MobiDB-lite"/>
    </source>
</evidence>
<comment type="similarity">
    <text evidence="2">Belongs to the FAM83 family.</text>
</comment>
<feature type="region of interest" description="Disordered" evidence="4">
    <location>
        <begin position="501"/>
        <end position="552"/>
    </location>
</feature>
<dbReference type="InterPro" id="IPR012461">
    <property type="entry name" value="SACK1"/>
</dbReference>
<organism evidence="6 7">
    <name type="scientific">Clupea harengus</name>
    <name type="common">Atlantic herring</name>
    <dbReference type="NCBI Taxonomy" id="7950"/>
    <lineage>
        <taxon>Eukaryota</taxon>
        <taxon>Metazoa</taxon>
        <taxon>Chordata</taxon>
        <taxon>Craniata</taxon>
        <taxon>Vertebrata</taxon>
        <taxon>Euteleostomi</taxon>
        <taxon>Actinopterygii</taxon>
        <taxon>Neopterygii</taxon>
        <taxon>Teleostei</taxon>
        <taxon>Clupei</taxon>
        <taxon>Clupeiformes</taxon>
        <taxon>Clupeoidei</taxon>
        <taxon>Clupeidae</taxon>
        <taxon>Clupea</taxon>
    </lineage>
</organism>
<evidence type="ECO:0000256" key="1">
    <source>
        <dbReference type="ARBA" id="ARBA00004496"/>
    </source>
</evidence>
<feature type="region of interest" description="Disordered" evidence="4">
    <location>
        <begin position="85"/>
        <end position="106"/>
    </location>
</feature>
<dbReference type="Proteomes" id="UP000515152">
    <property type="component" value="Chromosome 5"/>
</dbReference>